<dbReference type="PANTHER" id="PTHR48078">
    <property type="entry name" value="THREONINE DEHYDRATASE, MITOCHONDRIAL-RELATED"/>
    <property type="match status" value="1"/>
</dbReference>
<dbReference type="CDD" id="cd01562">
    <property type="entry name" value="Thr-dehyd"/>
    <property type="match status" value="1"/>
</dbReference>
<dbReference type="EC" id="4.3.1.17" evidence="3"/>
<dbReference type="PANTHER" id="PTHR48078:SF19">
    <property type="entry name" value="ACT DOMAIN-CONTAINING PROTEIN"/>
    <property type="match status" value="1"/>
</dbReference>
<comment type="catalytic activity">
    <reaction evidence="10">
        <text>D-serine = pyruvate + NH4(+)</text>
        <dbReference type="Rhea" id="RHEA:13977"/>
        <dbReference type="ChEBI" id="CHEBI:15361"/>
        <dbReference type="ChEBI" id="CHEBI:28938"/>
        <dbReference type="ChEBI" id="CHEBI:35247"/>
        <dbReference type="EC" id="4.3.1.18"/>
    </reaction>
</comment>
<protein>
    <recommendedName>
        <fullName evidence="15">Serine racemase</fullName>
        <ecNumber evidence="3">4.3.1.17</ecNumber>
        <ecNumber evidence="13">4.3.1.18</ecNumber>
        <ecNumber evidence="14">5.1.1.18</ecNumber>
    </recommendedName>
    <alternativeName>
        <fullName evidence="16">D-serine ammonia-lyase</fullName>
    </alternativeName>
    <alternativeName>
        <fullName evidence="18">D-serine dehydratase</fullName>
    </alternativeName>
    <alternativeName>
        <fullName evidence="17">L-serine ammonia-lyase</fullName>
    </alternativeName>
    <alternativeName>
        <fullName evidence="7">L-serine deaminase</fullName>
    </alternativeName>
    <alternativeName>
        <fullName evidence="6">L-serine dehydratase</fullName>
    </alternativeName>
    <alternativeName>
        <fullName evidence="8">L-threonine dehydratase</fullName>
    </alternativeName>
</protein>
<evidence type="ECO:0000256" key="10">
    <source>
        <dbReference type="ARBA" id="ARBA00050422"/>
    </source>
</evidence>
<evidence type="ECO:0000256" key="15">
    <source>
        <dbReference type="ARBA" id="ARBA00070760"/>
    </source>
</evidence>
<evidence type="ECO:0000256" key="8">
    <source>
        <dbReference type="ARBA" id="ARBA00042605"/>
    </source>
</evidence>
<name>A0A4C1ZDG3_EUMVA</name>
<dbReference type="GO" id="GO:0070178">
    <property type="term" value="P:D-serine metabolic process"/>
    <property type="evidence" value="ECO:0007669"/>
    <property type="project" value="UniProtKB-ARBA"/>
</dbReference>
<comment type="cofactor">
    <cofactor evidence="1">
        <name>pyridoxal 5'-phosphate</name>
        <dbReference type="ChEBI" id="CHEBI:597326"/>
    </cofactor>
</comment>
<dbReference type="GO" id="GO:0030378">
    <property type="term" value="F:serine racemase activity"/>
    <property type="evidence" value="ECO:0007669"/>
    <property type="project" value="UniProtKB-EC"/>
</dbReference>
<comment type="similarity">
    <text evidence="2">Belongs to the serine/threonine dehydratase family.</text>
</comment>
<dbReference type="InterPro" id="IPR036052">
    <property type="entry name" value="TrpB-like_PALP_sf"/>
</dbReference>
<evidence type="ECO:0000313" key="20">
    <source>
        <dbReference type="EMBL" id="GBP85808.1"/>
    </source>
</evidence>
<sequence length="509" mass="56076">MLDSVKKRGMKVNVRKTKLMVFARSESTTECGILIEGQKVEKVKDFVYQDSLFTNDGKHDRDIERRHKGGAEYDPYCDPDNPIKVEYEEVLAASRRMAGAVVRTPCPLSHLSEKLNMDLYMKQEFLQYTGSFKERGVRNTMLLLDDLQRRKGVVAASTGNHAQAMSYHTTDMGIPCAVVMPETSPITKISKCERYGAKTILHGQTLAEAKRFAMSLANEKGMIYVNGYDHPHVVAGQGTAGIEIVQDVPDVDAVLIPIGGGSLVCGVAIAVKHLKPDAEIYGLGTEKCHSMMDAVKQKERIFLTIDCSLADGLAVNKVGVNTFFSIMCGGLVDKMVQVKEEWVARAIMHIVESERIVVEGSAAVGVAAIMAGLLPNLKGKKVVTILTGGNIDTTILSRALERGMAAEGRLVKFKVTVTDRPGGMAELCSRLADIGVCIKDCIPERAWVKADVFSVQMKVLCETKGWDHTNKLVDTIKRHYKEYTFTENIQDKSSKRGPCLARNPVCMRK</sequence>
<dbReference type="EMBL" id="BGZK01001761">
    <property type="protein sequence ID" value="GBP85808.1"/>
    <property type="molecule type" value="Genomic_DNA"/>
</dbReference>
<evidence type="ECO:0000256" key="18">
    <source>
        <dbReference type="ARBA" id="ARBA00081761"/>
    </source>
</evidence>
<comment type="function">
    <text evidence="12">Catalyzes the synthesis of D-serine from L-serine. D-serine is a key coagonist with glutamate at NMDA receptors. Has dehydratase activity towards both L-serine and D-serine.</text>
</comment>
<dbReference type="GO" id="GO:0006567">
    <property type="term" value="P:L-threonine catabolic process"/>
    <property type="evidence" value="ECO:0007669"/>
    <property type="project" value="TreeGrafter"/>
</dbReference>
<proteinExistence type="inferred from homology"/>
<accession>A0A4C1ZDG3</accession>
<dbReference type="CDD" id="cd04886">
    <property type="entry name" value="ACT_ThrD-II-like"/>
    <property type="match status" value="1"/>
</dbReference>
<keyword evidence="21" id="KW-1185">Reference proteome</keyword>
<evidence type="ECO:0000256" key="3">
    <source>
        <dbReference type="ARBA" id="ARBA00012093"/>
    </source>
</evidence>
<feature type="domain" description="Tryptophan synthase beta chain-like PALP" evidence="19">
    <location>
        <begin position="100"/>
        <end position="388"/>
    </location>
</feature>
<evidence type="ECO:0000313" key="21">
    <source>
        <dbReference type="Proteomes" id="UP000299102"/>
    </source>
</evidence>
<evidence type="ECO:0000256" key="1">
    <source>
        <dbReference type="ARBA" id="ARBA00001933"/>
    </source>
</evidence>
<keyword evidence="4" id="KW-0663">Pyridoxal phosphate</keyword>
<dbReference type="AlphaFoldDB" id="A0A4C1ZDG3"/>
<dbReference type="GO" id="GO:0008721">
    <property type="term" value="F:D-serine ammonia-lyase activity"/>
    <property type="evidence" value="ECO:0007669"/>
    <property type="project" value="UniProtKB-EC"/>
</dbReference>
<dbReference type="GO" id="GO:0003941">
    <property type="term" value="F:L-serine ammonia-lyase activity"/>
    <property type="evidence" value="ECO:0007669"/>
    <property type="project" value="UniProtKB-EC"/>
</dbReference>
<evidence type="ECO:0000256" key="6">
    <source>
        <dbReference type="ARBA" id="ARBA00031418"/>
    </source>
</evidence>
<evidence type="ECO:0000259" key="19">
    <source>
        <dbReference type="Pfam" id="PF00291"/>
    </source>
</evidence>
<dbReference type="Gene3D" id="3.40.50.1100">
    <property type="match status" value="2"/>
</dbReference>
<evidence type="ECO:0000256" key="9">
    <source>
        <dbReference type="ARBA" id="ARBA00049406"/>
    </source>
</evidence>
<dbReference type="SUPFAM" id="SSF53686">
    <property type="entry name" value="Tryptophan synthase beta subunit-like PLP-dependent enzymes"/>
    <property type="match status" value="1"/>
</dbReference>
<dbReference type="InterPro" id="IPR044561">
    <property type="entry name" value="ACT_ThrD-II-like"/>
</dbReference>
<reference evidence="20 21" key="1">
    <citation type="journal article" date="2019" name="Commun. Biol.">
        <title>The bagworm genome reveals a unique fibroin gene that provides high tensile strength.</title>
        <authorList>
            <person name="Kono N."/>
            <person name="Nakamura H."/>
            <person name="Ohtoshi R."/>
            <person name="Tomita M."/>
            <person name="Numata K."/>
            <person name="Arakawa K."/>
        </authorList>
    </citation>
    <scope>NUCLEOTIDE SEQUENCE [LARGE SCALE GENOMIC DNA]</scope>
</reference>
<dbReference type="EC" id="4.3.1.18" evidence="13"/>
<evidence type="ECO:0000256" key="2">
    <source>
        <dbReference type="ARBA" id="ARBA00010869"/>
    </source>
</evidence>
<evidence type="ECO:0000256" key="5">
    <source>
        <dbReference type="ARBA" id="ARBA00023239"/>
    </source>
</evidence>
<dbReference type="FunFam" id="3.40.50.1100:FF:000041">
    <property type="entry name" value="Threonine ammonia-lyase, variant"/>
    <property type="match status" value="1"/>
</dbReference>
<keyword evidence="5" id="KW-0456">Lyase</keyword>
<comment type="catalytic activity">
    <reaction evidence="11">
        <text>L-serine = D-serine</text>
        <dbReference type="Rhea" id="RHEA:10980"/>
        <dbReference type="ChEBI" id="CHEBI:33384"/>
        <dbReference type="ChEBI" id="CHEBI:35247"/>
        <dbReference type="EC" id="5.1.1.18"/>
    </reaction>
</comment>
<dbReference type="GO" id="GO:0030170">
    <property type="term" value="F:pyridoxal phosphate binding"/>
    <property type="evidence" value="ECO:0007669"/>
    <property type="project" value="UniProtKB-ARBA"/>
</dbReference>
<evidence type="ECO:0000256" key="17">
    <source>
        <dbReference type="ARBA" id="ARBA00081060"/>
    </source>
</evidence>
<evidence type="ECO:0000256" key="13">
    <source>
        <dbReference type="ARBA" id="ARBA00066349"/>
    </source>
</evidence>
<dbReference type="GO" id="GO:0004794">
    <property type="term" value="F:threonine deaminase activity"/>
    <property type="evidence" value="ECO:0007669"/>
    <property type="project" value="TreeGrafter"/>
</dbReference>
<dbReference type="Pfam" id="PF00291">
    <property type="entry name" value="PALP"/>
    <property type="match status" value="1"/>
</dbReference>
<organism evidence="20 21">
    <name type="scientific">Eumeta variegata</name>
    <name type="common">Bagworm moth</name>
    <name type="synonym">Eumeta japonica</name>
    <dbReference type="NCBI Taxonomy" id="151549"/>
    <lineage>
        <taxon>Eukaryota</taxon>
        <taxon>Metazoa</taxon>
        <taxon>Ecdysozoa</taxon>
        <taxon>Arthropoda</taxon>
        <taxon>Hexapoda</taxon>
        <taxon>Insecta</taxon>
        <taxon>Pterygota</taxon>
        <taxon>Neoptera</taxon>
        <taxon>Endopterygota</taxon>
        <taxon>Lepidoptera</taxon>
        <taxon>Glossata</taxon>
        <taxon>Ditrysia</taxon>
        <taxon>Tineoidea</taxon>
        <taxon>Psychidae</taxon>
        <taxon>Oiketicinae</taxon>
        <taxon>Eumeta</taxon>
    </lineage>
</organism>
<evidence type="ECO:0000256" key="12">
    <source>
        <dbReference type="ARBA" id="ARBA00056426"/>
    </source>
</evidence>
<evidence type="ECO:0000256" key="14">
    <source>
        <dbReference type="ARBA" id="ARBA00066592"/>
    </source>
</evidence>
<dbReference type="GO" id="GO:0009097">
    <property type="term" value="P:isoleucine biosynthetic process"/>
    <property type="evidence" value="ECO:0007669"/>
    <property type="project" value="TreeGrafter"/>
</dbReference>
<evidence type="ECO:0000256" key="4">
    <source>
        <dbReference type="ARBA" id="ARBA00022898"/>
    </source>
</evidence>
<gene>
    <name evidence="20" type="ORF">EVAR_65872_1</name>
</gene>
<dbReference type="InterPro" id="IPR050147">
    <property type="entry name" value="Ser/Thr_Dehydratase"/>
</dbReference>
<dbReference type="OrthoDB" id="4418812at2759"/>
<dbReference type="GO" id="GO:0005524">
    <property type="term" value="F:ATP binding"/>
    <property type="evidence" value="ECO:0007669"/>
    <property type="project" value="UniProtKB-ARBA"/>
</dbReference>
<dbReference type="EC" id="5.1.1.18" evidence="14"/>
<evidence type="ECO:0000256" key="16">
    <source>
        <dbReference type="ARBA" id="ARBA00076108"/>
    </source>
</evidence>
<comment type="catalytic activity">
    <reaction evidence="9">
        <text>L-serine = pyruvate + NH4(+)</text>
        <dbReference type="Rhea" id="RHEA:19169"/>
        <dbReference type="ChEBI" id="CHEBI:15361"/>
        <dbReference type="ChEBI" id="CHEBI:28938"/>
        <dbReference type="ChEBI" id="CHEBI:33384"/>
        <dbReference type="EC" id="4.3.1.17"/>
    </reaction>
</comment>
<dbReference type="STRING" id="151549.A0A4C1ZDG3"/>
<dbReference type="Proteomes" id="UP000299102">
    <property type="component" value="Unassembled WGS sequence"/>
</dbReference>
<dbReference type="GO" id="GO:0006565">
    <property type="term" value="P:L-serine catabolic process"/>
    <property type="evidence" value="ECO:0007669"/>
    <property type="project" value="TreeGrafter"/>
</dbReference>
<dbReference type="InterPro" id="IPR001926">
    <property type="entry name" value="TrpB-like_PALP"/>
</dbReference>
<evidence type="ECO:0000256" key="7">
    <source>
        <dbReference type="ARBA" id="ARBA00041766"/>
    </source>
</evidence>
<evidence type="ECO:0000256" key="11">
    <source>
        <dbReference type="ARBA" id="ARBA00051769"/>
    </source>
</evidence>
<comment type="caution">
    <text evidence="20">The sequence shown here is derived from an EMBL/GenBank/DDBJ whole genome shotgun (WGS) entry which is preliminary data.</text>
</comment>